<evidence type="ECO:0000313" key="4">
    <source>
        <dbReference type="Proteomes" id="UP000290624"/>
    </source>
</evidence>
<dbReference type="SUPFAM" id="SSF55174">
    <property type="entry name" value="Alpha-L RNA-binding motif"/>
    <property type="match status" value="1"/>
</dbReference>
<reference evidence="3 4" key="1">
    <citation type="submission" date="2018-01" db="EMBL/GenBank/DDBJ databases">
        <title>Lactibacter flavus gen. nov., sp. nov., a novel bacterium of the family Propionibacteriaceae isolated from raw milk and dairy products.</title>
        <authorList>
            <person name="Wenning M."/>
            <person name="Breitenwieser F."/>
            <person name="Huptas C."/>
            <person name="von Neubeck M."/>
            <person name="Busse H.-J."/>
            <person name="Scherer S."/>
        </authorList>
    </citation>
    <scope>NUCLEOTIDE SEQUENCE [LARGE SCALE GENOMIC DNA]</scope>
    <source>
        <strain evidence="3 4">VG341</strain>
    </source>
</reference>
<dbReference type="Gene3D" id="3.10.290.10">
    <property type="entry name" value="RNA-binding S4 domain"/>
    <property type="match status" value="1"/>
</dbReference>
<dbReference type="InterPro" id="IPR002942">
    <property type="entry name" value="S4_RNA-bd"/>
</dbReference>
<dbReference type="Proteomes" id="UP000290624">
    <property type="component" value="Unassembled WGS sequence"/>
</dbReference>
<protein>
    <submittedName>
        <fullName evidence="3">RNA-binding protein</fullName>
    </submittedName>
</protein>
<dbReference type="OrthoDB" id="9811532at2"/>
<evidence type="ECO:0000313" key="3">
    <source>
        <dbReference type="EMBL" id="RXW32560.1"/>
    </source>
</evidence>
<dbReference type="SMART" id="SM00363">
    <property type="entry name" value="S4"/>
    <property type="match status" value="1"/>
</dbReference>
<proteinExistence type="predicted"/>
<gene>
    <name evidence="3" type="ORF">C1706_05185</name>
</gene>
<feature type="domain" description="RNA-binding S4" evidence="2">
    <location>
        <begin position="17"/>
        <end position="74"/>
    </location>
</feature>
<dbReference type="RefSeq" id="WP_129458170.1">
    <property type="nucleotide sequence ID" value="NZ_PPCV01000003.1"/>
</dbReference>
<name>A0A4Q2EG75_9ACTN</name>
<keyword evidence="1" id="KW-0694">RNA-binding</keyword>
<evidence type="ECO:0000256" key="1">
    <source>
        <dbReference type="PROSITE-ProRule" id="PRU00182"/>
    </source>
</evidence>
<keyword evidence="4" id="KW-1185">Reference proteome</keyword>
<sequence length="75" mass="7811">MGHPAGTEDVAIGGDMIRLGQFLQVAGLLDTGGQAKQVIADGEVRVNGETETHRGRQLHHGDVVSLGGVSVRIQP</sequence>
<dbReference type="GO" id="GO:0003723">
    <property type="term" value="F:RNA binding"/>
    <property type="evidence" value="ECO:0007669"/>
    <property type="project" value="UniProtKB-KW"/>
</dbReference>
<dbReference type="InterPro" id="IPR036986">
    <property type="entry name" value="S4_RNA-bd_sf"/>
</dbReference>
<dbReference type="EMBL" id="PPCV01000003">
    <property type="protein sequence ID" value="RXW32560.1"/>
    <property type="molecule type" value="Genomic_DNA"/>
</dbReference>
<evidence type="ECO:0000259" key="2">
    <source>
        <dbReference type="SMART" id="SM00363"/>
    </source>
</evidence>
<dbReference type="CDD" id="cd00165">
    <property type="entry name" value="S4"/>
    <property type="match status" value="1"/>
</dbReference>
<organism evidence="3 4">
    <name type="scientific">Propioniciclava flava</name>
    <dbReference type="NCBI Taxonomy" id="2072026"/>
    <lineage>
        <taxon>Bacteria</taxon>
        <taxon>Bacillati</taxon>
        <taxon>Actinomycetota</taxon>
        <taxon>Actinomycetes</taxon>
        <taxon>Propionibacteriales</taxon>
        <taxon>Propionibacteriaceae</taxon>
        <taxon>Propioniciclava</taxon>
    </lineage>
</organism>
<dbReference type="Pfam" id="PF13275">
    <property type="entry name" value="S4_2"/>
    <property type="match status" value="1"/>
</dbReference>
<dbReference type="AlphaFoldDB" id="A0A4Q2EG75"/>
<accession>A0A4Q2EG75</accession>
<comment type="caution">
    <text evidence="3">The sequence shown here is derived from an EMBL/GenBank/DDBJ whole genome shotgun (WGS) entry which is preliminary data.</text>
</comment>
<dbReference type="PROSITE" id="PS50889">
    <property type="entry name" value="S4"/>
    <property type="match status" value="1"/>
</dbReference>